<evidence type="ECO:0000256" key="4">
    <source>
        <dbReference type="ARBA" id="ARBA00022989"/>
    </source>
</evidence>
<evidence type="ECO:0000256" key="5">
    <source>
        <dbReference type="ARBA" id="ARBA00023136"/>
    </source>
</evidence>
<dbReference type="GO" id="GO:0015221">
    <property type="term" value="F:lipopolysaccharide transmembrane transporter activity"/>
    <property type="evidence" value="ECO:0007669"/>
    <property type="project" value="InterPro"/>
</dbReference>
<dbReference type="InterPro" id="IPR026265">
    <property type="entry name" value="LptC"/>
</dbReference>
<dbReference type="Gene3D" id="2.60.450.10">
    <property type="entry name" value="Lipopolysaccharide (LPS) transport protein A like domain"/>
    <property type="match status" value="1"/>
</dbReference>
<dbReference type="InterPro" id="IPR010664">
    <property type="entry name" value="LipoPS_assembly_LptC-rel"/>
</dbReference>
<dbReference type="eggNOG" id="COG3117">
    <property type="taxonomic scope" value="Bacteria"/>
</dbReference>
<name>A1HRI9_9FIRM</name>
<dbReference type="GO" id="GO:0017089">
    <property type="term" value="F:glycolipid transfer activity"/>
    <property type="evidence" value="ECO:0007669"/>
    <property type="project" value="TreeGrafter"/>
</dbReference>
<dbReference type="EMBL" id="AAWL01000011">
    <property type="protein sequence ID" value="EAX47320.1"/>
    <property type="molecule type" value="Genomic_DNA"/>
</dbReference>
<evidence type="ECO:0000313" key="6">
    <source>
        <dbReference type="EMBL" id="EAX47320.1"/>
    </source>
</evidence>
<protein>
    <recommendedName>
        <fullName evidence="8">LPS export ABC transporter periplasmic protein LptC</fullName>
    </recommendedName>
</protein>
<proteinExistence type="predicted"/>
<evidence type="ECO:0008006" key="8">
    <source>
        <dbReference type="Google" id="ProtNLM"/>
    </source>
</evidence>
<dbReference type="RefSeq" id="WP_007289647.1">
    <property type="nucleotide sequence ID" value="NZ_AAWL01000011.1"/>
</dbReference>
<keyword evidence="2" id="KW-0997">Cell inner membrane</keyword>
<dbReference type="OrthoDB" id="1629081at2"/>
<evidence type="ECO:0000256" key="2">
    <source>
        <dbReference type="ARBA" id="ARBA00022519"/>
    </source>
</evidence>
<keyword evidence="1" id="KW-1003">Cell membrane</keyword>
<keyword evidence="4" id="KW-1133">Transmembrane helix</keyword>
<evidence type="ECO:0000313" key="7">
    <source>
        <dbReference type="Proteomes" id="UP000005139"/>
    </source>
</evidence>
<keyword evidence="5" id="KW-0472">Membrane</keyword>
<dbReference type="GO" id="GO:0030288">
    <property type="term" value="C:outer membrane-bounded periplasmic space"/>
    <property type="evidence" value="ECO:0007669"/>
    <property type="project" value="TreeGrafter"/>
</dbReference>
<keyword evidence="7" id="KW-1185">Reference proteome</keyword>
<reference evidence="6 7" key="2">
    <citation type="submission" date="2007-01" db="EMBL/GenBank/DDBJ databases">
        <title>Sequencing of the draft genome and assembly of Thermosinus carboxydivorans Nor1.</title>
        <authorList>
            <consortium name="US DOE Joint Genome Institute (JGI-PGF)"/>
            <person name="Copeland A."/>
            <person name="Lucas S."/>
            <person name="Lapidus A."/>
            <person name="Barry K."/>
            <person name="Glavina del Rio T."/>
            <person name="Dalin E."/>
            <person name="Tice H."/>
            <person name="Bruce D."/>
            <person name="Pitluck S."/>
            <person name="Richardson P."/>
        </authorList>
    </citation>
    <scope>NUCLEOTIDE SEQUENCE [LARGE SCALE GENOMIC DNA]</scope>
    <source>
        <strain evidence="6 7">Nor1</strain>
    </source>
</reference>
<dbReference type="Pfam" id="PF06835">
    <property type="entry name" value="LptC"/>
    <property type="match status" value="1"/>
</dbReference>
<dbReference type="GO" id="GO:0005886">
    <property type="term" value="C:plasma membrane"/>
    <property type="evidence" value="ECO:0007669"/>
    <property type="project" value="InterPro"/>
</dbReference>
<reference evidence="6 7" key="1">
    <citation type="submission" date="2007-01" db="EMBL/GenBank/DDBJ databases">
        <title>Annotation of the draft genome assembly of Thermosinus carboxydivorans Nor1.</title>
        <authorList>
            <consortium name="US DOE Joint Genome Institute (JGI-ORNL)"/>
            <person name="Larimer F."/>
            <person name="Land M."/>
            <person name="Hauser L."/>
        </authorList>
    </citation>
    <scope>NUCLEOTIDE SEQUENCE [LARGE SCALE GENOMIC DNA]</scope>
    <source>
        <strain evidence="6 7">Nor1</strain>
    </source>
</reference>
<sequence length="185" mass="20382" precursor="true">MKKTTYLLTLCLVLLLAGGLYYFNKDEPLPQAPPQEAKSDPAFNMVFTGNSLVEEKDGKRLWELSAESIELDQKTNQVYLKNLKGVIYRENGDKVEITARQATLDTKTRDIVMTGDIRAASSDGAVLTAPSVRYAMDDRRFYGLGGVTLTRGDTVVTGEQLESDGDFAKVKVQGNARVRKGVNAQ</sequence>
<evidence type="ECO:0000256" key="1">
    <source>
        <dbReference type="ARBA" id="ARBA00022475"/>
    </source>
</evidence>
<organism evidence="6 7">
    <name type="scientific">Thermosinus carboxydivorans Nor1</name>
    <dbReference type="NCBI Taxonomy" id="401526"/>
    <lineage>
        <taxon>Bacteria</taxon>
        <taxon>Bacillati</taxon>
        <taxon>Bacillota</taxon>
        <taxon>Negativicutes</taxon>
        <taxon>Selenomonadales</taxon>
        <taxon>Sporomusaceae</taxon>
        <taxon>Thermosinus</taxon>
    </lineage>
</organism>
<gene>
    <name evidence="6" type="ORF">TcarDRAFT_1338</name>
</gene>
<dbReference type="AlphaFoldDB" id="A1HRI9"/>
<keyword evidence="3" id="KW-0812">Transmembrane</keyword>
<comment type="caution">
    <text evidence="6">The sequence shown here is derived from an EMBL/GenBank/DDBJ whole genome shotgun (WGS) entry which is preliminary data.</text>
</comment>
<dbReference type="InterPro" id="IPR052363">
    <property type="entry name" value="LPS_export_LptC"/>
</dbReference>
<dbReference type="PANTHER" id="PTHR37481">
    <property type="entry name" value="LIPOPOLYSACCHARIDE EXPORT SYSTEM PROTEIN LPTC"/>
    <property type="match status" value="1"/>
</dbReference>
<accession>A1HRI9</accession>
<evidence type="ECO:0000256" key="3">
    <source>
        <dbReference type="ARBA" id="ARBA00022692"/>
    </source>
</evidence>
<dbReference type="NCBIfam" id="TIGR04409">
    <property type="entry name" value="LptC_YrbK"/>
    <property type="match status" value="1"/>
</dbReference>
<dbReference type="PANTHER" id="PTHR37481:SF1">
    <property type="entry name" value="LIPOPOLYSACCHARIDE EXPORT SYSTEM PROTEIN LPTC"/>
    <property type="match status" value="1"/>
</dbReference>
<dbReference type="Proteomes" id="UP000005139">
    <property type="component" value="Unassembled WGS sequence"/>
</dbReference>